<dbReference type="InterPro" id="IPR039859">
    <property type="entry name" value="PFA4/ZDH16/20/ERF2-like"/>
</dbReference>
<dbReference type="PANTHER" id="PTHR22883">
    <property type="entry name" value="ZINC FINGER DHHC DOMAIN CONTAINING PROTEIN"/>
    <property type="match status" value="1"/>
</dbReference>
<dbReference type="Pfam" id="PF01529">
    <property type="entry name" value="DHHC"/>
    <property type="match status" value="1"/>
</dbReference>
<comment type="caution">
    <text evidence="7">Lacks conserved residue(s) required for the propagation of feature annotation.</text>
</comment>
<comment type="subcellular location">
    <subcellularLocation>
        <location evidence="1">Membrane</location>
        <topology evidence="1">Multi-pass membrane protein</topology>
    </subcellularLocation>
</comment>
<comment type="catalytic activity">
    <reaction evidence="7">
        <text>L-cysteinyl-[protein] + hexadecanoyl-CoA = S-hexadecanoyl-L-cysteinyl-[protein] + CoA</text>
        <dbReference type="Rhea" id="RHEA:36683"/>
        <dbReference type="Rhea" id="RHEA-COMP:10131"/>
        <dbReference type="Rhea" id="RHEA-COMP:11032"/>
        <dbReference type="ChEBI" id="CHEBI:29950"/>
        <dbReference type="ChEBI" id="CHEBI:57287"/>
        <dbReference type="ChEBI" id="CHEBI:57379"/>
        <dbReference type="ChEBI" id="CHEBI:74151"/>
        <dbReference type="EC" id="2.3.1.225"/>
    </reaction>
</comment>
<evidence type="ECO:0000313" key="10">
    <source>
        <dbReference type="Proteomes" id="UP001189429"/>
    </source>
</evidence>
<comment type="similarity">
    <text evidence="7">Belongs to the DHHC palmitoyltransferase family.</text>
</comment>
<keyword evidence="5 7" id="KW-0472">Membrane</keyword>
<evidence type="ECO:0000256" key="7">
    <source>
        <dbReference type="RuleBase" id="RU079119"/>
    </source>
</evidence>
<organism evidence="9 10">
    <name type="scientific">Prorocentrum cordatum</name>
    <dbReference type="NCBI Taxonomy" id="2364126"/>
    <lineage>
        <taxon>Eukaryota</taxon>
        <taxon>Sar</taxon>
        <taxon>Alveolata</taxon>
        <taxon>Dinophyceae</taxon>
        <taxon>Prorocentrales</taxon>
        <taxon>Prorocentraceae</taxon>
        <taxon>Prorocentrum</taxon>
    </lineage>
</organism>
<dbReference type="EC" id="2.3.1.225" evidence="7"/>
<evidence type="ECO:0000259" key="8">
    <source>
        <dbReference type="Pfam" id="PF01529"/>
    </source>
</evidence>
<feature type="non-terminal residue" evidence="9">
    <location>
        <position position="1"/>
    </location>
</feature>
<feature type="transmembrane region" description="Helical" evidence="7">
    <location>
        <begin position="54"/>
        <end position="74"/>
    </location>
</feature>
<comment type="domain">
    <text evidence="7">The DHHC domain is required for palmitoyltransferase activity.</text>
</comment>
<accession>A0ABN9W078</accession>
<dbReference type="Proteomes" id="UP001189429">
    <property type="component" value="Unassembled WGS sequence"/>
</dbReference>
<dbReference type="PROSITE" id="PS50216">
    <property type="entry name" value="DHHC"/>
    <property type="match status" value="1"/>
</dbReference>
<sequence>EKEEHERAVPGVAEQEHREEKKAHHCNTCQRCVTGFDHHCGVFGRCIVLGNMPCFMYVIGMLFAGMVTLMVSVASGGSGSSLR</sequence>
<proteinExistence type="inferred from homology"/>
<comment type="caution">
    <text evidence="9">The sequence shown here is derived from an EMBL/GenBank/DDBJ whole genome shotgun (WGS) entry which is preliminary data.</text>
</comment>
<evidence type="ECO:0000256" key="6">
    <source>
        <dbReference type="ARBA" id="ARBA00023315"/>
    </source>
</evidence>
<keyword evidence="6 7" id="KW-0012">Acyltransferase</keyword>
<evidence type="ECO:0000313" key="9">
    <source>
        <dbReference type="EMBL" id="CAK0878316.1"/>
    </source>
</evidence>
<evidence type="ECO:0000256" key="4">
    <source>
        <dbReference type="ARBA" id="ARBA00022989"/>
    </source>
</evidence>
<protein>
    <recommendedName>
        <fullName evidence="7">Palmitoyltransferase</fullName>
        <ecNumber evidence="7">2.3.1.225</ecNumber>
    </recommendedName>
</protein>
<dbReference type="InterPro" id="IPR001594">
    <property type="entry name" value="Palmitoyltrfase_DHHC"/>
</dbReference>
<evidence type="ECO:0000256" key="5">
    <source>
        <dbReference type="ARBA" id="ARBA00023136"/>
    </source>
</evidence>
<keyword evidence="4 7" id="KW-1133">Transmembrane helix</keyword>
<gene>
    <name evidence="9" type="ORF">PCOR1329_LOCUS62114</name>
</gene>
<dbReference type="EMBL" id="CAUYUJ010017836">
    <property type="protein sequence ID" value="CAK0878316.1"/>
    <property type="molecule type" value="Genomic_DNA"/>
</dbReference>
<evidence type="ECO:0000256" key="2">
    <source>
        <dbReference type="ARBA" id="ARBA00022679"/>
    </source>
</evidence>
<evidence type="ECO:0000256" key="3">
    <source>
        <dbReference type="ARBA" id="ARBA00022692"/>
    </source>
</evidence>
<evidence type="ECO:0000256" key="1">
    <source>
        <dbReference type="ARBA" id="ARBA00004141"/>
    </source>
</evidence>
<keyword evidence="3 7" id="KW-0812">Transmembrane</keyword>
<keyword evidence="10" id="KW-1185">Reference proteome</keyword>
<reference evidence="9" key="1">
    <citation type="submission" date="2023-10" db="EMBL/GenBank/DDBJ databases">
        <authorList>
            <person name="Chen Y."/>
            <person name="Shah S."/>
            <person name="Dougan E. K."/>
            <person name="Thang M."/>
            <person name="Chan C."/>
        </authorList>
    </citation>
    <scope>NUCLEOTIDE SEQUENCE [LARGE SCALE GENOMIC DNA]</scope>
</reference>
<feature type="domain" description="Palmitoyltransferase DHHC" evidence="8">
    <location>
        <begin position="16"/>
        <end position="71"/>
    </location>
</feature>
<name>A0ABN9W078_9DINO</name>
<keyword evidence="2 7" id="KW-0808">Transferase</keyword>